<dbReference type="AlphaFoldDB" id="M5GFG4"/>
<evidence type="ECO:0000313" key="2">
    <source>
        <dbReference type="EMBL" id="EJU06262.1"/>
    </source>
</evidence>
<evidence type="ECO:0000256" key="1">
    <source>
        <dbReference type="SAM" id="MobiDB-lite"/>
    </source>
</evidence>
<proteinExistence type="predicted"/>
<feature type="region of interest" description="Disordered" evidence="1">
    <location>
        <begin position="267"/>
        <end position="326"/>
    </location>
</feature>
<dbReference type="GeneID" id="63682788"/>
<reference evidence="2 3" key="1">
    <citation type="journal article" date="2012" name="Science">
        <title>The Paleozoic origin of enzymatic lignin decomposition reconstructed from 31 fungal genomes.</title>
        <authorList>
            <person name="Floudas D."/>
            <person name="Binder M."/>
            <person name="Riley R."/>
            <person name="Barry K."/>
            <person name="Blanchette R.A."/>
            <person name="Henrissat B."/>
            <person name="Martinez A.T."/>
            <person name="Otillar R."/>
            <person name="Spatafora J.W."/>
            <person name="Yadav J.S."/>
            <person name="Aerts A."/>
            <person name="Benoit I."/>
            <person name="Boyd A."/>
            <person name="Carlson A."/>
            <person name="Copeland A."/>
            <person name="Coutinho P.M."/>
            <person name="de Vries R.P."/>
            <person name="Ferreira P."/>
            <person name="Findley K."/>
            <person name="Foster B."/>
            <person name="Gaskell J."/>
            <person name="Glotzer D."/>
            <person name="Gorecki P."/>
            <person name="Heitman J."/>
            <person name="Hesse C."/>
            <person name="Hori C."/>
            <person name="Igarashi K."/>
            <person name="Jurgens J.A."/>
            <person name="Kallen N."/>
            <person name="Kersten P."/>
            <person name="Kohler A."/>
            <person name="Kuees U."/>
            <person name="Kumar T.K.A."/>
            <person name="Kuo A."/>
            <person name="LaButti K."/>
            <person name="Larrondo L.F."/>
            <person name="Lindquist E."/>
            <person name="Ling A."/>
            <person name="Lombard V."/>
            <person name="Lucas S."/>
            <person name="Lundell T."/>
            <person name="Martin R."/>
            <person name="McLaughlin D.J."/>
            <person name="Morgenstern I."/>
            <person name="Morin E."/>
            <person name="Murat C."/>
            <person name="Nagy L.G."/>
            <person name="Nolan M."/>
            <person name="Ohm R.A."/>
            <person name="Patyshakuliyeva A."/>
            <person name="Rokas A."/>
            <person name="Ruiz-Duenas F.J."/>
            <person name="Sabat G."/>
            <person name="Salamov A."/>
            <person name="Samejima M."/>
            <person name="Schmutz J."/>
            <person name="Slot J.C."/>
            <person name="St John F."/>
            <person name="Stenlid J."/>
            <person name="Sun H."/>
            <person name="Sun S."/>
            <person name="Syed K."/>
            <person name="Tsang A."/>
            <person name="Wiebenga A."/>
            <person name="Young D."/>
            <person name="Pisabarro A."/>
            <person name="Eastwood D.C."/>
            <person name="Martin F."/>
            <person name="Cullen D."/>
            <person name="Grigoriev I.V."/>
            <person name="Hibbett D.S."/>
        </authorList>
    </citation>
    <scope>NUCLEOTIDE SEQUENCE [LARGE SCALE GENOMIC DNA]</scope>
    <source>
        <strain evidence="2 3">DJM-731 SS1</strain>
    </source>
</reference>
<evidence type="ECO:0000313" key="3">
    <source>
        <dbReference type="Proteomes" id="UP000030653"/>
    </source>
</evidence>
<sequence length="376" mass="41387">MAKPSTHKSATKPVPPKDEHTMLKTATAIIACMCEDAEDPRFLPLVKYPDVAPFGNVVALLLNSPQFTLVRNLPEKWVQLFALDQQEELAALSVPPKEEEEEEEEEEEKKFKVMLSGFSTSLGSLASPLMKAEKGKAKAKETMPAKLVMLRLDDGVDKMPPAIRVHGRLMKEDSCNVGWMPEETLVKVLLAMTDAAVLESFAAENCCMLCRKHAIGKDGKARHECDIAEVANRAVCSTCKAAKKPCSTHTVHLTKGMALPPASVEDLFIPETPEPEPAEETAKEPAKKKKQKPVHSYALVKPKKHEQEDNKDSVGPSTKQSCLPEAEVKPPVTPLCMAEHKMLKLQKSLHTAQKAMDMVMGWVDQVQTLLGRALAE</sequence>
<dbReference type="EMBL" id="JH795855">
    <property type="protein sequence ID" value="EJU06262.1"/>
    <property type="molecule type" value="Genomic_DNA"/>
</dbReference>
<organism evidence="2 3">
    <name type="scientific">Dacryopinax primogenitus (strain DJM 731)</name>
    <name type="common">Brown rot fungus</name>
    <dbReference type="NCBI Taxonomy" id="1858805"/>
    <lineage>
        <taxon>Eukaryota</taxon>
        <taxon>Fungi</taxon>
        <taxon>Dikarya</taxon>
        <taxon>Basidiomycota</taxon>
        <taxon>Agaricomycotina</taxon>
        <taxon>Dacrymycetes</taxon>
        <taxon>Dacrymycetales</taxon>
        <taxon>Dacrymycetaceae</taxon>
        <taxon>Dacryopinax</taxon>
    </lineage>
</organism>
<gene>
    <name evidence="2" type="ORF">DACRYDRAFT_103206</name>
</gene>
<keyword evidence="3" id="KW-1185">Reference proteome</keyword>
<dbReference type="RefSeq" id="XP_040633156.1">
    <property type="nucleotide sequence ID" value="XM_040767726.1"/>
</dbReference>
<dbReference type="Proteomes" id="UP000030653">
    <property type="component" value="Unassembled WGS sequence"/>
</dbReference>
<name>M5GFG4_DACPD</name>
<dbReference type="HOGENOM" id="CLU_075600_0_0_1"/>
<accession>M5GFG4</accession>
<protein>
    <submittedName>
        <fullName evidence="2">Uncharacterized protein</fullName>
    </submittedName>
</protein>